<evidence type="ECO:0000313" key="3">
    <source>
        <dbReference type="Proteomes" id="UP000006247"/>
    </source>
</evidence>
<sequence length="310" mass="34477">MVEFSAFDDVVGYVRESLGSSAHDYDVAAIAEEISAYDGVKNAMVITAHRGEFWSVIEKHYYYLDSRVPKYDLDDLDWSQYGVPEKMKAAKCAVLKDRGGVADMLVVVEYDYHTRKACLMAPMSEHYLCDYWAHSDVPATFDRLDELFGPGQWEKFLEAFATYHERSSEDGGNKYLVYPRDTDVFPVLVGTDITDITDKVSVYAHQHGRSAGAVPVADDQLHGYVARAFGVGRHEVVVITPLEGSAMIEVYEKTQLLHQLEAEVDRVRAERDQAIVDAVAEGKVKTTVGVLAGIKPSSVHSILVKAGMTK</sequence>
<proteinExistence type="predicted"/>
<gene>
    <name evidence="2" type="ORF">CORMATOL_00751</name>
</gene>
<comment type="caution">
    <text evidence="2">The sequence shown here is derived from an EMBL/GenBank/DDBJ whole genome shotgun (WGS) entry which is preliminary data.</text>
</comment>
<name>C0E1A1_9CORY</name>
<evidence type="ECO:0000313" key="2">
    <source>
        <dbReference type="EMBL" id="EEG27726.1"/>
    </source>
</evidence>
<protein>
    <submittedName>
        <fullName evidence="2">Uncharacterized protein</fullName>
    </submittedName>
</protein>
<dbReference type="AlphaFoldDB" id="C0E1A1"/>
<dbReference type="Proteomes" id="UP000006247">
    <property type="component" value="Unassembled WGS sequence"/>
</dbReference>
<evidence type="ECO:0000256" key="1">
    <source>
        <dbReference type="SAM" id="Coils"/>
    </source>
</evidence>
<keyword evidence="1" id="KW-0175">Coiled coil</keyword>
<feature type="coiled-coil region" evidence="1">
    <location>
        <begin position="250"/>
        <end position="277"/>
    </location>
</feature>
<dbReference type="EMBL" id="ACEB01000007">
    <property type="protein sequence ID" value="EEG27726.1"/>
    <property type="molecule type" value="Genomic_DNA"/>
</dbReference>
<accession>C0E1A1</accession>
<organism evidence="2 3">
    <name type="scientific">Corynebacterium matruchotii ATCC 33806</name>
    <dbReference type="NCBI Taxonomy" id="566549"/>
    <lineage>
        <taxon>Bacteria</taxon>
        <taxon>Bacillati</taxon>
        <taxon>Actinomycetota</taxon>
        <taxon>Actinomycetes</taxon>
        <taxon>Mycobacteriales</taxon>
        <taxon>Corynebacteriaceae</taxon>
        <taxon>Corynebacterium</taxon>
    </lineage>
</organism>
<dbReference type="RefSeq" id="WP_005520162.1">
    <property type="nucleotide sequence ID" value="NZ_EQ973328.1"/>
</dbReference>
<reference evidence="2 3" key="1">
    <citation type="submission" date="2009-01" db="EMBL/GenBank/DDBJ databases">
        <authorList>
            <person name="Fulton L."/>
            <person name="Clifton S."/>
            <person name="Chinwalla A.T."/>
            <person name="Mitreva M."/>
            <person name="Sodergren E."/>
            <person name="Weinstock G."/>
            <person name="Clifton S."/>
            <person name="Dooling D.J."/>
            <person name="Fulton B."/>
            <person name="Minx P."/>
            <person name="Pepin K.H."/>
            <person name="Johnson M."/>
            <person name="Bhonagiri V."/>
            <person name="Nash W.E."/>
            <person name="Mardis E.R."/>
            <person name="Wilson R.K."/>
        </authorList>
    </citation>
    <scope>NUCLEOTIDE SEQUENCE [LARGE SCALE GENOMIC DNA]</scope>
    <source>
        <strain evidence="2 3">ATCC 33806</strain>
    </source>
</reference>
<dbReference type="HOGENOM" id="CLU_896339_0_0_11"/>